<feature type="transmembrane region" description="Helical" evidence="6">
    <location>
        <begin position="177"/>
        <end position="202"/>
    </location>
</feature>
<evidence type="ECO:0000313" key="9">
    <source>
        <dbReference type="Proteomes" id="UP000462014"/>
    </source>
</evidence>
<keyword evidence="5 6" id="KW-0472">Membrane</keyword>
<proteinExistence type="predicted"/>
<feature type="transmembrane region" description="Helical" evidence="6">
    <location>
        <begin position="12"/>
        <end position="36"/>
    </location>
</feature>
<dbReference type="InterPro" id="IPR016174">
    <property type="entry name" value="Di-haem_cyt_TM"/>
</dbReference>
<dbReference type="Gene3D" id="1.20.950.20">
    <property type="entry name" value="Transmembrane di-heme cytochromes, Chain C"/>
    <property type="match status" value="1"/>
</dbReference>
<name>A0A7K1T1D2_9SPHI</name>
<sequence>MKKIKEKHSLAMRWFHWVNFPLLTIMIWSGMLIYWADDEYSFTVFGHTFFRFFPDWFYKLFNIPQRLAEGMAFHFLFMWFFAINGILYFFYTWFSGSWRELVPNKHSFKEAWQVLLHDLHLRKTAPPQGKYNAAQRVTYSAIIVMGLGSLLTGLAIYKPAQLNVLCNLLGGYHAARIEHFVLTIGYVLFFVVHVTQVVLAGWNNFSSVITGFELEEKQ</sequence>
<dbReference type="GO" id="GO:0005886">
    <property type="term" value="C:plasma membrane"/>
    <property type="evidence" value="ECO:0007669"/>
    <property type="project" value="UniProtKB-SubCell"/>
</dbReference>
<dbReference type="InterPro" id="IPR011577">
    <property type="entry name" value="Cyt_b561_bac/Ni-Hgenase"/>
</dbReference>
<evidence type="ECO:0000313" key="8">
    <source>
        <dbReference type="EMBL" id="MVN23359.1"/>
    </source>
</evidence>
<protein>
    <submittedName>
        <fullName evidence="8">Thiosulfate reductase</fullName>
    </submittedName>
</protein>
<dbReference type="EMBL" id="WPIK01000023">
    <property type="protein sequence ID" value="MVN23359.1"/>
    <property type="molecule type" value="Genomic_DNA"/>
</dbReference>
<evidence type="ECO:0000259" key="7">
    <source>
        <dbReference type="Pfam" id="PF01292"/>
    </source>
</evidence>
<feature type="transmembrane region" description="Helical" evidence="6">
    <location>
        <begin position="73"/>
        <end position="94"/>
    </location>
</feature>
<keyword evidence="2" id="KW-1003">Cell membrane</keyword>
<evidence type="ECO:0000256" key="4">
    <source>
        <dbReference type="ARBA" id="ARBA00022989"/>
    </source>
</evidence>
<evidence type="ECO:0000256" key="3">
    <source>
        <dbReference type="ARBA" id="ARBA00022692"/>
    </source>
</evidence>
<evidence type="ECO:0000256" key="5">
    <source>
        <dbReference type="ARBA" id="ARBA00023136"/>
    </source>
</evidence>
<dbReference type="Pfam" id="PF01292">
    <property type="entry name" value="Ni_hydr_CYTB"/>
    <property type="match status" value="1"/>
</dbReference>
<organism evidence="8 9">
    <name type="scientific">Mucilaginibacter arboris</name>
    <dbReference type="NCBI Taxonomy" id="2682090"/>
    <lineage>
        <taxon>Bacteria</taxon>
        <taxon>Pseudomonadati</taxon>
        <taxon>Bacteroidota</taxon>
        <taxon>Sphingobacteriia</taxon>
        <taxon>Sphingobacteriales</taxon>
        <taxon>Sphingobacteriaceae</taxon>
        <taxon>Mucilaginibacter</taxon>
    </lineage>
</organism>
<reference evidence="8 9" key="1">
    <citation type="submission" date="2019-12" db="EMBL/GenBank/DDBJ databases">
        <title>Mucilaginibacter sp. HMF7410 genome sequencing and assembly.</title>
        <authorList>
            <person name="Kang H."/>
            <person name="Cha I."/>
            <person name="Kim H."/>
            <person name="Joh K."/>
        </authorList>
    </citation>
    <scope>NUCLEOTIDE SEQUENCE [LARGE SCALE GENOMIC DNA]</scope>
    <source>
        <strain evidence="8 9">HMF7410</strain>
    </source>
</reference>
<dbReference type="GO" id="GO:0020037">
    <property type="term" value="F:heme binding"/>
    <property type="evidence" value="ECO:0007669"/>
    <property type="project" value="TreeGrafter"/>
</dbReference>
<keyword evidence="9" id="KW-1185">Reference proteome</keyword>
<dbReference type="GO" id="GO:0009055">
    <property type="term" value="F:electron transfer activity"/>
    <property type="evidence" value="ECO:0007669"/>
    <property type="project" value="InterPro"/>
</dbReference>
<keyword evidence="3 6" id="KW-0812">Transmembrane</keyword>
<feature type="domain" description="Cytochrome b561 bacterial/Ni-hydrogenase" evidence="7">
    <location>
        <begin position="8"/>
        <end position="210"/>
    </location>
</feature>
<dbReference type="SUPFAM" id="SSF81342">
    <property type="entry name" value="Transmembrane di-heme cytochromes"/>
    <property type="match status" value="1"/>
</dbReference>
<accession>A0A7K1T1D2</accession>
<comment type="caution">
    <text evidence="8">The sequence shown here is derived from an EMBL/GenBank/DDBJ whole genome shotgun (WGS) entry which is preliminary data.</text>
</comment>
<dbReference type="AlphaFoldDB" id="A0A7K1T1D2"/>
<feature type="transmembrane region" description="Helical" evidence="6">
    <location>
        <begin position="137"/>
        <end position="157"/>
    </location>
</feature>
<evidence type="ECO:0000256" key="2">
    <source>
        <dbReference type="ARBA" id="ARBA00022475"/>
    </source>
</evidence>
<evidence type="ECO:0000256" key="1">
    <source>
        <dbReference type="ARBA" id="ARBA00004651"/>
    </source>
</evidence>
<evidence type="ECO:0000256" key="6">
    <source>
        <dbReference type="SAM" id="Phobius"/>
    </source>
</evidence>
<gene>
    <name evidence="8" type="ORF">GO621_17685</name>
</gene>
<dbReference type="PANTHER" id="PTHR30485:SF1">
    <property type="entry name" value="CYTOCHROME YDHU-RELATED"/>
    <property type="match status" value="1"/>
</dbReference>
<dbReference type="PANTHER" id="PTHR30485">
    <property type="entry name" value="NI/FE-HYDROGENASE 1 B-TYPE CYTOCHROME SUBUNIT"/>
    <property type="match status" value="1"/>
</dbReference>
<dbReference type="GO" id="GO:0022904">
    <property type="term" value="P:respiratory electron transport chain"/>
    <property type="evidence" value="ECO:0007669"/>
    <property type="project" value="InterPro"/>
</dbReference>
<dbReference type="InterPro" id="IPR051542">
    <property type="entry name" value="Hydrogenase_cytochrome"/>
</dbReference>
<comment type="subcellular location">
    <subcellularLocation>
        <location evidence="1">Cell membrane</location>
        <topology evidence="1">Multi-pass membrane protein</topology>
    </subcellularLocation>
</comment>
<dbReference type="RefSeq" id="WP_157569506.1">
    <property type="nucleotide sequence ID" value="NZ_WPIK01000023.1"/>
</dbReference>
<dbReference type="Proteomes" id="UP000462014">
    <property type="component" value="Unassembled WGS sequence"/>
</dbReference>
<keyword evidence="4 6" id="KW-1133">Transmembrane helix</keyword>